<gene>
    <name evidence="5" type="ORF">HF853_07070</name>
</gene>
<comment type="caution">
    <text evidence="5">The sequence shown here is derived from an EMBL/GenBank/DDBJ whole genome shotgun (WGS) entry which is preliminary data.</text>
</comment>
<dbReference type="SUPFAM" id="SSF47413">
    <property type="entry name" value="lambda repressor-like DNA-binding domains"/>
    <property type="match status" value="1"/>
</dbReference>
<proteinExistence type="predicted"/>
<dbReference type="PROSITE" id="PS50932">
    <property type="entry name" value="HTH_LACI_2"/>
    <property type="match status" value="1"/>
</dbReference>
<dbReference type="PANTHER" id="PTHR30146:SF109">
    <property type="entry name" value="HTH-TYPE TRANSCRIPTIONAL REGULATOR GALS"/>
    <property type="match status" value="1"/>
</dbReference>
<dbReference type="PROSITE" id="PS00356">
    <property type="entry name" value="HTH_LACI_1"/>
    <property type="match status" value="1"/>
</dbReference>
<keyword evidence="2" id="KW-0238">DNA-binding</keyword>
<dbReference type="RefSeq" id="WP_168969670.1">
    <property type="nucleotide sequence ID" value="NZ_JABAFZ010000005.1"/>
</dbReference>
<dbReference type="CDD" id="cd01392">
    <property type="entry name" value="HTH_LacI"/>
    <property type="match status" value="1"/>
</dbReference>
<dbReference type="SUPFAM" id="SSF53822">
    <property type="entry name" value="Periplasmic binding protein-like I"/>
    <property type="match status" value="1"/>
</dbReference>
<dbReference type="GO" id="GO:0000976">
    <property type="term" value="F:transcription cis-regulatory region binding"/>
    <property type="evidence" value="ECO:0007669"/>
    <property type="project" value="TreeGrafter"/>
</dbReference>
<evidence type="ECO:0000259" key="4">
    <source>
        <dbReference type="PROSITE" id="PS50932"/>
    </source>
</evidence>
<dbReference type="EMBL" id="JABAFZ010000005">
    <property type="protein sequence ID" value="NME89432.1"/>
    <property type="molecule type" value="Genomic_DNA"/>
</dbReference>
<dbReference type="Gene3D" id="1.10.260.40">
    <property type="entry name" value="lambda repressor-like DNA-binding domains"/>
    <property type="match status" value="1"/>
</dbReference>
<accession>A0AB36CLT5</accession>
<protein>
    <submittedName>
        <fullName evidence="5">LacI family transcriptional regulator</fullName>
    </submittedName>
</protein>
<evidence type="ECO:0000256" key="3">
    <source>
        <dbReference type="ARBA" id="ARBA00023163"/>
    </source>
</evidence>
<sequence length="353" mass="37782">MNIPESAPEQMVRMSDVAQRAGVSRATVSRVLSGSASVSNATQEKVLAAVKQLGYVPNVMAQTLAHPAHNKDLLVGSLIRDPRRASYGLLFSELQKNADEQGVELLTVAPTQGQSTPGEQHGLHRLLSVRVKGLLVATGVIASEDLWPFIGKVPIVSVGRPEVNPQVYGVSYDEEATGRLLANAVVGHGHRDIAVIAPSREVSVPEHTRAQSIISSLRARGINPIVIEAPTFGVDNEGIGEIVQLVRKKMISVAMFPTDDRALRFMELALKSGIEIPRDVSVTGADGIANGINIISLATVRIPTETVAERAITVMKSLIENPNTPIIHEKYSGMFVDGRTLAAPGLSAQKVER</sequence>
<dbReference type="InterPro" id="IPR046335">
    <property type="entry name" value="LacI/GalR-like_sensor"/>
</dbReference>
<dbReference type="Pfam" id="PF13377">
    <property type="entry name" value="Peripla_BP_3"/>
    <property type="match status" value="1"/>
</dbReference>
<dbReference type="InterPro" id="IPR010982">
    <property type="entry name" value="Lambda_DNA-bd_dom_sf"/>
</dbReference>
<dbReference type="Gene3D" id="3.40.50.2300">
    <property type="match status" value="2"/>
</dbReference>
<dbReference type="SMART" id="SM00354">
    <property type="entry name" value="HTH_LACI"/>
    <property type="match status" value="1"/>
</dbReference>
<dbReference type="CDD" id="cd06267">
    <property type="entry name" value="PBP1_LacI_sugar_binding-like"/>
    <property type="match status" value="1"/>
</dbReference>
<dbReference type="AlphaFoldDB" id="A0AB36CLT5"/>
<evidence type="ECO:0000256" key="2">
    <source>
        <dbReference type="ARBA" id="ARBA00023125"/>
    </source>
</evidence>
<keyword evidence="1" id="KW-0805">Transcription regulation</keyword>
<dbReference type="PANTHER" id="PTHR30146">
    <property type="entry name" value="LACI-RELATED TRANSCRIPTIONAL REPRESSOR"/>
    <property type="match status" value="1"/>
</dbReference>
<keyword evidence="3" id="KW-0804">Transcription</keyword>
<dbReference type="GO" id="GO:0003700">
    <property type="term" value="F:DNA-binding transcription factor activity"/>
    <property type="evidence" value="ECO:0007669"/>
    <property type="project" value="TreeGrafter"/>
</dbReference>
<feature type="domain" description="HTH lacI-type" evidence="4">
    <location>
        <begin position="12"/>
        <end position="66"/>
    </location>
</feature>
<dbReference type="Proteomes" id="UP000544551">
    <property type="component" value="Unassembled WGS sequence"/>
</dbReference>
<evidence type="ECO:0000313" key="6">
    <source>
        <dbReference type="Proteomes" id="UP000544551"/>
    </source>
</evidence>
<organism evidence="5 6">
    <name type="scientific">Corynebacterium stationis</name>
    <dbReference type="NCBI Taxonomy" id="1705"/>
    <lineage>
        <taxon>Bacteria</taxon>
        <taxon>Bacillati</taxon>
        <taxon>Actinomycetota</taxon>
        <taxon>Actinomycetes</taxon>
        <taxon>Mycobacteriales</taxon>
        <taxon>Corynebacteriaceae</taxon>
        <taxon>Corynebacterium</taxon>
    </lineage>
</organism>
<evidence type="ECO:0000313" key="5">
    <source>
        <dbReference type="EMBL" id="NME89432.1"/>
    </source>
</evidence>
<dbReference type="InterPro" id="IPR000843">
    <property type="entry name" value="HTH_LacI"/>
</dbReference>
<name>A0AB36CLT5_9CORY</name>
<reference evidence="5 6" key="1">
    <citation type="submission" date="2020-04" db="EMBL/GenBank/DDBJ databases">
        <authorList>
            <person name="Hitch T.C.A."/>
            <person name="Wylensek D."/>
            <person name="Clavel T."/>
        </authorList>
    </citation>
    <scope>NUCLEOTIDE SEQUENCE [LARGE SCALE GENOMIC DNA]</scope>
    <source>
        <strain evidence="5 6">BL-383-APC-3D</strain>
    </source>
</reference>
<dbReference type="Pfam" id="PF00356">
    <property type="entry name" value="LacI"/>
    <property type="match status" value="1"/>
</dbReference>
<dbReference type="InterPro" id="IPR028082">
    <property type="entry name" value="Peripla_BP_I"/>
</dbReference>
<evidence type="ECO:0000256" key="1">
    <source>
        <dbReference type="ARBA" id="ARBA00023015"/>
    </source>
</evidence>